<dbReference type="RefSeq" id="WP_413276818.1">
    <property type="nucleotide sequence ID" value="NZ_JBHFNT010000067.1"/>
</dbReference>
<evidence type="ECO:0000256" key="1">
    <source>
        <dbReference type="ARBA" id="ARBA00022898"/>
    </source>
</evidence>
<keyword evidence="1 3" id="KW-0663">Pyridoxal phosphate</keyword>
<gene>
    <name evidence="4" type="ORF">ACE1CA_07590</name>
</gene>
<organism evidence="4 5">
    <name type="scientific">Floridaenema evergladense BLCC-F167</name>
    <dbReference type="NCBI Taxonomy" id="3153639"/>
    <lineage>
        <taxon>Bacteria</taxon>
        <taxon>Bacillati</taxon>
        <taxon>Cyanobacteriota</taxon>
        <taxon>Cyanophyceae</taxon>
        <taxon>Oscillatoriophycideae</taxon>
        <taxon>Aerosakkonematales</taxon>
        <taxon>Aerosakkonemataceae</taxon>
        <taxon>Floridanema</taxon>
        <taxon>Floridanema evergladense</taxon>
    </lineage>
</organism>
<reference evidence="4 5" key="1">
    <citation type="submission" date="2024-09" db="EMBL/GenBank/DDBJ databases">
        <title>Floridaenema gen nov. (Aerosakkonemataceae, Aerosakkonematales ord. nov., Cyanobacteria) from benthic tropical and subtropical fresh waters, with the description of four new species.</title>
        <authorList>
            <person name="Moretto J.A."/>
            <person name="Berthold D.E."/>
            <person name="Lefler F.W."/>
            <person name="Huang I.-S."/>
            <person name="Laughinghouse H. IV."/>
        </authorList>
    </citation>
    <scope>NUCLEOTIDE SEQUENCE [LARGE SCALE GENOMIC DNA]</scope>
    <source>
        <strain evidence="4 5">BLCC-F167</strain>
    </source>
</reference>
<protein>
    <submittedName>
        <fullName evidence="4">DegT/DnrJ/EryC1/StrS family aminotransferase</fullName>
    </submittedName>
</protein>
<dbReference type="Pfam" id="PF01041">
    <property type="entry name" value="DegT_DnrJ_EryC1"/>
    <property type="match status" value="1"/>
</dbReference>
<dbReference type="GO" id="GO:0008483">
    <property type="term" value="F:transaminase activity"/>
    <property type="evidence" value="ECO:0007669"/>
    <property type="project" value="UniProtKB-KW"/>
</dbReference>
<evidence type="ECO:0000256" key="2">
    <source>
        <dbReference type="ARBA" id="ARBA00037999"/>
    </source>
</evidence>
<proteinExistence type="inferred from homology"/>
<keyword evidence="4" id="KW-0808">Transferase</keyword>
<evidence type="ECO:0000313" key="5">
    <source>
        <dbReference type="Proteomes" id="UP001576780"/>
    </source>
</evidence>
<dbReference type="CDD" id="cd00616">
    <property type="entry name" value="AHBA_syn"/>
    <property type="match status" value="1"/>
</dbReference>
<name>A0ABV4WH30_9CYAN</name>
<dbReference type="PANTHER" id="PTHR30244:SF36">
    <property type="entry name" value="3-OXO-GLUCOSE-6-PHOSPHATE:GLUTAMATE AMINOTRANSFERASE"/>
    <property type="match status" value="1"/>
</dbReference>
<dbReference type="EMBL" id="JBHFNT010000067">
    <property type="protein sequence ID" value="MFB2834382.1"/>
    <property type="molecule type" value="Genomic_DNA"/>
</dbReference>
<dbReference type="InterPro" id="IPR015421">
    <property type="entry name" value="PyrdxlP-dep_Trfase_major"/>
</dbReference>
<dbReference type="Gene3D" id="3.90.1150.10">
    <property type="entry name" value="Aspartate Aminotransferase, domain 1"/>
    <property type="match status" value="1"/>
</dbReference>
<keyword evidence="4" id="KW-0032">Aminotransferase</keyword>
<comment type="similarity">
    <text evidence="2 3">Belongs to the DegT/DnrJ/EryC1 family.</text>
</comment>
<dbReference type="Gene3D" id="3.40.640.10">
    <property type="entry name" value="Type I PLP-dependent aspartate aminotransferase-like (Major domain)"/>
    <property type="match status" value="1"/>
</dbReference>
<dbReference type="PANTHER" id="PTHR30244">
    <property type="entry name" value="TRANSAMINASE"/>
    <property type="match status" value="1"/>
</dbReference>
<evidence type="ECO:0000313" key="4">
    <source>
        <dbReference type="EMBL" id="MFB2834382.1"/>
    </source>
</evidence>
<dbReference type="PIRSF" id="PIRSF000390">
    <property type="entry name" value="PLP_StrS"/>
    <property type="match status" value="1"/>
</dbReference>
<dbReference type="SUPFAM" id="SSF53383">
    <property type="entry name" value="PLP-dependent transferases"/>
    <property type="match status" value="1"/>
</dbReference>
<sequence length="389" mass="42412">MNNIPPIDLALQYKTIEEEINTAVLSILASGRYIGGNPVENFERQFAAYIGVSQAISCNSGTDALYLALRALGIGAGDEVITTPFTFIATAEAISTVGATPVFVDIDAQTFNLDINQIPSVITEKTKAILPVHLFGQPVDMARLMAVAQKHNLAVIEDCAQATGASWSEMLDGTLHDRKVGSISHIGCFSFFPTKNLGAFGDGGAITTGDREIAAKVRMLKEHGSPSRYYHQEIGINSRLDALQAAILQVKLGYLETWNSQRSQVAARYQNLLAPLPGIVLPQSLPGGKSVWNQYTIRILASESKDKTSASNSRRDQVRTQMQQQGVTSMIYYPIPLHLQPVYQSLGYQPGSFPVAEQVCHEVLSLPMFPELTQEQQEQVVYALKDALA</sequence>
<dbReference type="InterPro" id="IPR000653">
    <property type="entry name" value="DegT/StrS_aminotransferase"/>
</dbReference>
<dbReference type="InterPro" id="IPR015422">
    <property type="entry name" value="PyrdxlP-dep_Trfase_small"/>
</dbReference>
<dbReference type="Proteomes" id="UP001576780">
    <property type="component" value="Unassembled WGS sequence"/>
</dbReference>
<dbReference type="InterPro" id="IPR015424">
    <property type="entry name" value="PyrdxlP-dep_Trfase"/>
</dbReference>
<comment type="caution">
    <text evidence="4">The sequence shown here is derived from an EMBL/GenBank/DDBJ whole genome shotgun (WGS) entry which is preliminary data.</text>
</comment>
<evidence type="ECO:0000256" key="3">
    <source>
        <dbReference type="RuleBase" id="RU004508"/>
    </source>
</evidence>
<accession>A0ABV4WH30</accession>
<keyword evidence="5" id="KW-1185">Reference proteome</keyword>